<accession>A0A0P7XMM1</accession>
<dbReference type="AlphaFoldDB" id="A0A0P7XMM1"/>
<keyword evidence="7" id="KW-0540">Nuclease</keyword>
<dbReference type="Pfam" id="PF00476">
    <property type="entry name" value="DNA_pol_A"/>
    <property type="match status" value="1"/>
</dbReference>
<evidence type="ECO:0000259" key="17">
    <source>
        <dbReference type="SMART" id="SM00474"/>
    </source>
</evidence>
<dbReference type="Pfam" id="PF01367">
    <property type="entry name" value="5_3_exonuc"/>
    <property type="match status" value="1"/>
</dbReference>
<dbReference type="SUPFAM" id="SSF88723">
    <property type="entry name" value="PIN domain-like"/>
    <property type="match status" value="1"/>
</dbReference>
<dbReference type="PRINTS" id="PR00868">
    <property type="entry name" value="DNAPOLI"/>
</dbReference>
<evidence type="ECO:0000256" key="6">
    <source>
        <dbReference type="ARBA" id="ARBA00022705"/>
    </source>
</evidence>
<dbReference type="Pfam" id="PF02739">
    <property type="entry name" value="5_3_exonuc_N"/>
    <property type="match status" value="1"/>
</dbReference>
<dbReference type="InterPro" id="IPR002421">
    <property type="entry name" value="5-3_exonuclease"/>
</dbReference>
<evidence type="ECO:0000259" key="19">
    <source>
        <dbReference type="SMART" id="SM00482"/>
    </source>
</evidence>
<dbReference type="InterPro" id="IPR012337">
    <property type="entry name" value="RNaseH-like_sf"/>
</dbReference>
<gene>
    <name evidence="16 20" type="primary">polA</name>
    <name evidence="20" type="ORF">HLUCCX10_05910</name>
</gene>
<dbReference type="CDD" id="cd06139">
    <property type="entry name" value="DNA_polA_I_Ecoli_like_exo"/>
    <property type="match status" value="1"/>
</dbReference>
<dbReference type="InterPro" id="IPR036279">
    <property type="entry name" value="5-3_exonuclease_C_sf"/>
</dbReference>
<dbReference type="OrthoDB" id="9806424at2"/>
<feature type="domain" description="5'-3' exonuclease" evidence="18">
    <location>
        <begin position="7"/>
        <end position="268"/>
    </location>
</feature>
<dbReference type="SMART" id="SM00279">
    <property type="entry name" value="HhH2"/>
    <property type="match status" value="1"/>
</dbReference>
<feature type="domain" description="DNA-directed DNA polymerase family A palm" evidence="19">
    <location>
        <begin position="699"/>
        <end position="906"/>
    </location>
</feature>
<dbReference type="Pfam" id="PF01612">
    <property type="entry name" value="DNA_pol_A_exo1"/>
    <property type="match status" value="1"/>
</dbReference>
<dbReference type="PANTHER" id="PTHR10133:SF27">
    <property type="entry name" value="DNA POLYMERASE NU"/>
    <property type="match status" value="1"/>
</dbReference>
<dbReference type="Gene3D" id="3.40.50.1010">
    <property type="entry name" value="5'-nuclease"/>
    <property type="match status" value="1"/>
</dbReference>
<evidence type="ECO:0000259" key="18">
    <source>
        <dbReference type="SMART" id="SM00475"/>
    </source>
</evidence>
<dbReference type="InterPro" id="IPR020045">
    <property type="entry name" value="DNA_polI_H3TH"/>
</dbReference>
<dbReference type="CDD" id="cd09898">
    <property type="entry name" value="H3TH_53EXO"/>
    <property type="match status" value="1"/>
</dbReference>
<evidence type="ECO:0000313" key="20">
    <source>
        <dbReference type="EMBL" id="KPQ18041.1"/>
    </source>
</evidence>
<dbReference type="InterPro" id="IPR020046">
    <property type="entry name" value="5-3_exonucl_a-hlix_arch_N"/>
</dbReference>
<dbReference type="Gene3D" id="1.10.150.20">
    <property type="entry name" value="5' to 3' exonuclease, C-terminal subdomain"/>
    <property type="match status" value="2"/>
</dbReference>
<dbReference type="InterPro" id="IPR018320">
    <property type="entry name" value="DNA_polymerase_1"/>
</dbReference>
<keyword evidence="6 16" id="KW-0235">DNA replication</keyword>
<dbReference type="NCBIfam" id="TIGR00593">
    <property type="entry name" value="pola"/>
    <property type="match status" value="1"/>
</dbReference>
<evidence type="ECO:0000256" key="10">
    <source>
        <dbReference type="ARBA" id="ARBA00022839"/>
    </source>
</evidence>
<evidence type="ECO:0000256" key="2">
    <source>
        <dbReference type="ARBA" id="ARBA00012417"/>
    </source>
</evidence>
<dbReference type="FunFam" id="1.10.150.20:FF:000002">
    <property type="entry name" value="DNA polymerase I"/>
    <property type="match status" value="1"/>
</dbReference>
<sequence>MTQKQTHKLFLLDAMALIYRAHFAFSKNPRINSKGLNTGVMLGFTNTLLEVLNKEKPSHIAVAFDTSAPTFRHTQFVEYKANRLEQPEDITVSIPWVKEIVKAFNIPLLEMDGFEADDIIGTIAKKAERESFTVYMMTPDKDYGQLVDDHIFLYKPAFMGNGVDIMGPKEVCAKWEIDHVDKVTDILGLMGDKVDNIPGIPGIGAKTATKLLKEFGTIEELVKNTHLLKGKQKENVENFAAQGLLSKELATIKIDVPVDFVEEELRYDGFDEEKLQAIFTELEFRTLSKRVFKEEGKKAVIQQNEQLGLFADVSSGSTSVSPEVEFEEDTVNTRAPIILETVDGNFHNYHKIKGKEAVKELSKYLLLQKEVCFDTETTSLNAMEAELVGLSFAYLCGEAYYIPCPEDQQETEAILQELKPFFENESIFKIGQNIKYDLLVLKNYGIEVKGSLYDTMLAHYLIEPEGKHGMDVLAEQYLHYKPVSITELIGKKGKNQGNMRDVDEDTVTVYAAEDADITLRVKEKLDPTLKENELEKLFYEVENPLIPVLTDMEFEGVRIDTDSLAELSKSLETESQEIEKRVYELAGVKFNLASPKQLGDVLFEKLKLDPKAKKTKTGQYATGEEILSKLAGEHEIARAILDYRQMVKLKSTYVDALPTMINKKTGRIHTTYNQFVAATGRLSSINPNLQNIPIRTDRGREIRKAFVPRDENHVLLAADYSQIELRIMAAFSKDESMIEAFKNGRDIHATTAAKIFQVPLEEVTSDMRRKAKTANFGIIYGISAFGLSQRLSIPRGEAKEIIDAYFKEFPAVKAYMDGVIEKARTDEFVETILGRRRYLRDINSRNQTMRGFAERNAINAPIQGSAADLIKVAMIRVHDWMKKEKLKSKMILQVHDELVFDAHRDEVELLKKEVPKLMSEAIDLPVPIEVEVGLGNDWLEAH</sequence>
<dbReference type="eggNOG" id="COG0749">
    <property type="taxonomic scope" value="Bacteria"/>
</dbReference>
<dbReference type="CDD" id="cd08637">
    <property type="entry name" value="DNA_pol_A_pol_I_C"/>
    <property type="match status" value="1"/>
</dbReference>
<evidence type="ECO:0000256" key="16">
    <source>
        <dbReference type="RuleBase" id="RU004460"/>
    </source>
</evidence>
<dbReference type="PANTHER" id="PTHR10133">
    <property type="entry name" value="DNA POLYMERASE I"/>
    <property type="match status" value="1"/>
</dbReference>
<dbReference type="NCBIfam" id="NF004397">
    <property type="entry name" value="PRK05755.1"/>
    <property type="match status" value="1"/>
</dbReference>
<keyword evidence="8 16" id="KW-0227">DNA damage</keyword>
<dbReference type="InterPro" id="IPR002298">
    <property type="entry name" value="DNA_polymerase_A"/>
</dbReference>
<evidence type="ECO:0000256" key="5">
    <source>
        <dbReference type="ARBA" id="ARBA00022695"/>
    </source>
</evidence>
<dbReference type="CDD" id="cd09859">
    <property type="entry name" value="PIN_53EXO"/>
    <property type="match status" value="1"/>
</dbReference>
<evidence type="ECO:0000256" key="3">
    <source>
        <dbReference type="ARBA" id="ARBA00020311"/>
    </source>
</evidence>
<proteinExistence type="inferred from homology"/>
<dbReference type="InterPro" id="IPR002562">
    <property type="entry name" value="3'-5'_exonuclease_dom"/>
</dbReference>
<keyword evidence="10 16" id="KW-0269">Exonuclease</keyword>
<evidence type="ECO:0000256" key="11">
    <source>
        <dbReference type="ARBA" id="ARBA00022932"/>
    </source>
</evidence>
<dbReference type="InterPro" id="IPR001098">
    <property type="entry name" value="DNA-dir_DNA_pol_A_palm_dom"/>
</dbReference>
<dbReference type="SMART" id="SM00482">
    <property type="entry name" value="POLAc"/>
    <property type="match status" value="1"/>
</dbReference>
<dbReference type="Gene3D" id="3.30.420.10">
    <property type="entry name" value="Ribonuclease H-like superfamily/Ribonuclease H"/>
    <property type="match status" value="1"/>
</dbReference>
<evidence type="ECO:0000256" key="15">
    <source>
        <dbReference type="NCBIfam" id="TIGR00593"/>
    </source>
</evidence>
<comment type="function">
    <text evidence="16">In addition to polymerase activity, this DNA polymerase exhibits 3'-5' and 5'-3' exonuclease activity.</text>
</comment>
<dbReference type="GO" id="GO:0003887">
    <property type="term" value="F:DNA-directed DNA polymerase activity"/>
    <property type="evidence" value="ECO:0007669"/>
    <property type="project" value="UniProtKB-UniRule"/>
</dbReference>
<dbReference type="SUPFAM" id="SSF47807">
    <property type="entry name" value="5' to 3' exonuclease, C-terminal subdomain"/>
    <property type="match status" value="1"/>
</dbReference>
<dbReference type="InterPro" id="IPR008918">
    <property type="entry name" value="HhH2"/>
</dbReference>
<name>A0A0P7XMM1_9BACT</name>
<dbReference type="EMBL" id="LJXT01000027">
    <property type="protein sequence ID" value="KPQ18041.1"/>
    <property type="molecule type" value="Genomic_DNA"/>
</dbReference>
<keyword evidence="4 16" id="KW-0808">Transferase</keyword>
<keyword evidence="12 16" id="KW-0238">DNA-binding</keyword>
<dbReference type="InterPro" id="IPR029060">
    <property type="entry name" value="PIN-like_dom_sf"/>
</dbReference>
<dbReference type="EC" id="2.7.7.7" evidence="2 15"/>
<dbReference type="GO" id="GO:0008408">
    <property type="term" value="F:3'-5' exonuclease activity"/>
    <property type="evidence" value="ECO:0007669"/>
    <property type="project" value="UniProtKB-UniRule"/>
</dbReference>
<dbReference type="STRING" id="1305737.GCA_000526355_02831"/>
<dbReference type="SMART" id="SM00475">
    <property type="entry name" value="53EXOc"/>
    <property type="match status" value="1"/>
</dbReference>
<dbReference type="SMART" id="SM00474">
    <property type="entry name" value="35EXOc"/>
    <property type="match status" value="1"/>
</dbReference>
<feature type="domain" description="3'-5' exonuclease" evidence="17">
    <location>
        <begin position="349"/>
        <end position="530"/>
    </location>
</feature>
<dbReference type="FunFam" id="1.20.1060.10:FF:000001">
    <property type="entry name" value="DNA polymerase I"/>
    <property type="match status" value="1"/>
</dbReference>
<dbReference type="Proteomes" id="UP000050421">
    <property type="component" value="Unassembled WGS sequence"/>
</dbReference>
<evidence type="ECO:0000256" key="14">
    <source>
        <dbReference type="ARBA" id="ARBA00049244"/>
    </source>
</evidence>
<dbReference type="PATRIC" id="fig|1305737.6.peg.1845"/>
<keyword evidence="13 16" id="KW-0234">DNA repair</keyword>
<comment type="similarity">
    <text evidence="1 16">Belongs to the DNA polymerase type-A family.</text>
</comment>
<dbReference type="Gene3D" id="3.30.70.370">
    <property type="match status" value="1"/>
</dbReference>
<dbReference type="InterPro" id="IPR043502">
    <property type="entry name" value="DNA/RNA_pol_sf"/>
</dbReference>
<evidence type="ECO:0000313" key="21">
    <source>
        <dbReference type="Proteomes" id="UP000050421"/>
    </source>
</evidence>
<evidence type="ECO:0000256" key="13">
    <source>
        <dbReference type="ARBA" id="ARBA00023204"/>
    </source>
</evidence>
<evidence type="ECO:0000256" key="9">
    <source>
        <dbReference type="ARBA" id="ARBA00022801"/>
    </source>
</evidence>
<dbReference type="InterPro" id="IPR036397">
    <property type="entry name" value="RNaseH_sf"/>
</dbReference>
<dbReference type="GO" id="GO:0006261">
    <property type="term" value="P:DNA-templated DNA replication"/>
    <property type="evidence" value="ECO:0007669"/>
    <property type="project" value="UniProtKB-UniRule"/>
</dbReference>
<dbReference type="PROSITE" id="PS00447">
    <property type="entry name" value="DNA_POLYMERASE_A"/>
    <property type="match status" value="1"/>
</dbReference>
<evidence type="ECO:0000256" key="4">
    <source>
        <dbReference type="ARBA" id="ARBA00022679"/>
    </source>
</evidence>
<organism evidence="20 21">
    <name type="scientific">Algoriphagus marincola HL-49</name>
    <dbReference type="NCBI Taxonomy" id="1305737"/>
    <lineage>
        <taxon>Bacteria</taxon>
        <taxon>Pseudomonadati</taxon>
        <taxon>Bacteroidota</taxon>
        <taxon>Cytophagia</taxon>
        <taxon>Cytophagales</taxon>
        <taxon>Cyclobacteriaceae</taxon>
        <taxon>Algoriphagus</taxon>
    </lineage>
</organism>
<protein>
    <recommendedName>
        <fullName evidence="3 15">DNA polymerase I</fullName>
        <ecNumber evidence="2 15">2.7.7.7</ecNumber>
    </recommendedName>
</protein>
<keyword evidence="5 16" id="KW-0548">Nucleotidyltransferase</keyword>
<comment type="catalytic activity">
    <reaction evidence="14 16">
        <text>DNA(n) + a 2'-deoxyribonucleoside 5'-triphosphate = DNA(n+1) + diphosphate</text>
        <dbReference type="Rhea" id="RHEA:22508"/>
        <dbReference type="Rhea" id="RHEA-COMP:17339"/>
        <dbReference type="Rhea" id="RHEA-COMP:17340"/>
        <dbReference type="ChEBI" id="CHEBI:33019"/>
        <dbReference type="ChEBI" id="CHEBI:61560"/>
        <dbReference type="ChEBI" id="CHEBI:173112"/>
        <dbReference type="EC" id="2.7.7.7"/>
    </reaction>
</comment>
<evidence type="ECO:0000256" key="7">
    <source>
        <dbReference type="ARBA" id="ARBA00022722"/>
    </source>
</evidence>
<dbReference type="GO" id="GO:0008409">
    <property type="term" value="F:5'-3' exonuclease activity"/>
    <property type="evidence" value="ECO:0007669"/>
    <property type="project" value="UniProtKB-UniRule"/>
</dbReference>
<dbReference type="GO" id="GO:0003677">
    <property type="term" value="F:DNA binding"/>
    <property type="evidence" value="ECO:0007669"/>
    <property type="project" value="UniProtKB-UniRule"/>
</dbReference>
<evidence type="ECO:0000256" key="12">
    <source>
        <dbReference type="ARBA" id="ARBA00023125"/>
    </source>
</evidence>
<keyword evidence="11 16" id="KW-0239">DNA-directed DNA polymerase</keyword>
<dbReference type="FunFam" id="1.10.150.20:FF:000003">
    <property type="entry name" value="DNA polymerase I"/>
    <property type="match status" value="1"/>
</dbReference>
<keyword evidence="9 16" id="KW-0378">Hydrolase</keyword>
<dbReference type="GO" id="GO:0006302">
    <property type="term" value="P:double-strand break repair"/>
    <property type="evidence" value="ECO:0007669"/>
    <property type="project" value="TreeGrafter"/>
</dbReference>
<dbReference type="InterPro" id="IPR019760">
    <property type="entry name" value="DNA-dir_DNA_pol_A_CS"/>
</dbReference>
<evidence type="ECO:0000256" key="8">
    <source>
        <dbReference type="ARBA" id="ARBA00022763"/>
    </source>
</evidence>
<reference evidence="20 21" key="1">
    <citation type="submission" date="2015-09" db="EMBL/GenBank/DDBJ databases">
        <title>Identification and resolution of microdiversity through metagenomic sequencing of parallel consortia.</title>
        <authorList>
            <person name="Nelson W.C."/>
            <person name="Romine M.F."/>
            <person name="Lindemann S.R."/>
        </authorList>
    </citation>
    <scope>NUCLEOTIDE SEQUENCE [LARGE SCALE GENOMIC DNA]</scope>
    <source>
        <strain evidence="20">HL-49</strain>
    </source>
</reference>
<dbReference type="SUPFAM" id="SSF56672">
    <property type="entry name" value="DNA/RNA polymerases"/>
    <property type="match status" value="1"/>
</dbReference>
<dbReference type="SUPFAM" id="SSF53098">
    <property type="entry name" value="Ribonuclease H-like"/>
    <property type="match status" value="1"/>
</dbReference>
<dbReference type="Gene3D" id="1.20.1060.10">
    <property type="entry name" value="Taq DNA Polymerase, Chain T, domain 4"/>
    <property type="match status" value="1"/>
</dbReference>
<evidence type="ECO:0000256" key="1">
    <source>
        <dbReference type="ARBA" id="ARBA00007705"/>
    </source>
</evidence>
<dbReference type="eggNOG" id="COG0258">
    <property type="taxonomic scope" value="Bacteria"/>
</dbReference>
<comment type="caution">
    <text evidence="20">The sequence shown here is derived from an EMBL/GenBank/DDBJ whole genome shotgun (WGS) entry which is preliminary data.</text>
</comment>